<dbReference type="EnsemblMetazoa" id="tetur14g01290.1">
    <property type="protein sequence ID" value="tetur14g01290.1"/>
    <property type="gene ID" value="tetur14g01290"/>
</dbReference>
<dbReference type="Proteomes" id="UP000015104">
    <property type="component" value="Unassembled WGS sequence"/>
</dbReference>
<feature type="repeat" description="TPR" evidence="7">
    <location>
        <begin position="652"/>
        <end position="685"/>
    </location>
</feature>
<dbReference type="FunFam" id="1.25.40.10:FF:000018">
    <property type="entry name" value="Cell division cycle protein 27 homolog B"/>
    <property type="match status" value="1"/>
</dbReference>
<dbReference type="HOGENOM" id="CLU_008850_1_0_1"/>
<feature type="compositionally biased region" description="Low complexity" evidence="8">
    <location>
        <begin position="415"/>
        <end position="424"/>
    </location>
</feature>
<feature type="compositionally biased region" description="Low complexity" evidence="8">
    <location>
        <begin position="853"/>
        <end position="864"/>
    </location>
</feature>
<feature type="region of interest" description="Disordered" evidence="8">
    <location>
        <begin position="852"/>
        <end position="910"/>
    </location>
</feature>
<evidence type="ECO:0000256" key="5">
    <source>
        <dbReference type="ARBA" id="ARBA00038210"/>
    </source>
</evidence>
<dbReference type="OMA" id="TCTRIMK"/>
<feature type="region of interest" description="Disordered" evidence="8">
    <location>
        <begin position="342"/>
        <end position="363"/>
    </location>
</feature>
<dbReference type="InterPro" id="IPR013105">
    <property type="entry name" value="TPR_2"/>
</dbReference>
<comment type="subcellular location">
    <subcellularLocation>
        <location evidence="1">Nucleus</location>
    </subcellularLocation>
</comment>
<dbReference type="KEGG" id="tut:107365194"/>
<dbReference type="AlphaFoldDB" id="T1KL60"/>
<dbReference type="PANTHER" id="PTHR12558">
    <property type="entry name" value="CELL DIVISION CYCLE 16,23,27"/>
    <property type="match status" value="1"/>
</dbReference>
<dbReference type="SMART" id="SM00028">
    <property type="entry name" value="TPR"/>
    <property type="match status" value="8"/>
</dbReference>
<evidence type="ECO:0000256" key="4">
    <source>
        <dbReference type="ARBA" id="ARBA00023242"/>
    </source>
</evidence>
<feature type="repeat" description="TPR" evidence="7">
    <location>
        <begin position="686"/>
        <end position="719"/>
    </location>
</feature>
<feature type="region of interest" description="Disordered" evidence="8">
    <location>
        <begin position="392"/>
        <end position="472"/>
    </location>
</feature>
<feature type="compositionally biased region" description="Polar residues" evidence="8">
    <location>
        <begin position="279"/>
        <end position="301"/>
    </location>
</feature>
<dbReference type="Pfam" id="PF12895">
    <property type="entry name" value="ANAPC3"/>
    <property type="match status" value="1"/>
</dbReference>
<evidence type="ECO:0000256" key="8">
    <source>
        <dbReference type="SAM" id="MobiDB-lite"/>
    </source>
</evidence>
<dbReference type="GO" id="GO:0007091">
    <property type="term" value="P:metaphase/anaphase transition of mitotic cell cycle"/>
    <property type="evidence" value="ECO:0007669"/>
    <property type="project" value="TreeGrafter"/>
</dbReference>
<feature type="compositionally biased region" description="Low complexity" evidence="8">
    <location>
        <begin position="456"/>
        <end position="468"/>
    </location>
</feature>
<feature type="repeat" description="TPR" evidence="7">
    <location>
        <begin position="788"/>
        <end position="821"/>
    </location>
</feature>
<dbReference type="STRING" id="32264.T1KL60"/>
<evidence type="ECO:0000256" key="2">
    <source>
        <dbReference type="ARBA" id="ARBA00022737"/>
    </source>
</evidence>
<accession>T1KL60</accession>
<keyword evidence="4" id="KW-0539">Nucleus</keyword>
<protein>
    <recommendedName>
        <fullName evidence="6">Cell division cycle protein 27 homolog</fullName>
    </recommendedName>
</protein>
<dbReference type="PANTHER" id="PTHR12558:SF13">
    <property type="entry name" value="CELL DIVISION CYCLE PROTEIN 27 HOMOLOG"/>
    <property type="match status" value="1"/>
</dbReference>
<feature type="region of interest" description="Disordered" evidence="8">
    <location>
        <begin position="277"/>
        <end position="301"/>
    </location>
</feature>
<dbReference type="GO" id="GO:0016567">
    <property type="term" value="P:protein ubiquitination"/>
    <property type="evidence" value="ECO:0007669"/>
    <property type="project" value="TreeGrafter"/>
</dbReference>
<dbReference type="InterPro" id="IPR011990">
    <property type="entry name" value="TPR-like_helical_dom_sf"/>
</dbReference>
<keyword evidence="3 7" id="KW-0802">TPR repeat</keyword>
<keyword evidence="10" id="KW-1185">Reference proteome</keyword>
<keyword evidence="2" id="KW-0677">Repeat</keyword>
<evidence type="ECO:0000256" key="1">
    <source>
        <dbReference type="ARBA" id="ARBA00004123"/>
    </source>
</evidence>
<reference evidence="9" key="2">
    <citation type="submission" date="2015-06" db="UniProtKB">
        <authorList>
            <consortium name="EnsemblMetazoa"/>
        </authorList>
    </citation>
    <scope>IDENTIFICATION</scope>
</reference>
<name>T1KL60_TETUR</name>
<gene>
    <name evidence="9" type="primary">107365194</name>
</gene>
<dbReference type="OrthoDB" id="329563at2759"/>
<dbReference type="EMBL" id="CAEY01000210">
    <property type="status" value="NOT_ANNOTATED_CDS"/>
    <property type="molecule type" value="Genomic_DNA"/>
</dbReference>
<evidence type="ECO:0000256" key="7">
    <source>
        <dbReference type="PROSITE-ProRule" id="PRU00339"/>
    </source>
</evidence>
<dbReference type="PROSITE" id="PS50005">
    <property type="entry name" value="TPR"/>
    <property type="match status" value="6"/>
</dbReference>
<dbReference type="Pfam" id="PF00515">
    <property type="entry name" value="TPR_1"/>
    <property type="match status" value="1"/>
</dbReference>
<dbReference type="Pfam" id="PF07719">
    <property type="entry name" value="TPR_2"/>
    <property type="match status" value="1"/>
</dbReference>
<evidence type="ECO:0000313" key="9">
    <source>
        <dbReference type="EnsemblMetazoa" id="tetur14g01290.1"/>
    </source>
</evidence>
<sequence length="910" mass="101837">MVEMIIQEPVQATIWFILNHYSYKDAIFLAERLNAEVASEESLYLLATCYYRANKQVAAYSILSNKSFKSSECRLLLARCCCDLKKYGEAEEALLGKFNCLDKSGCCKSGLSSEDFVQEFGKSAAFAAQMLAFICSKTERYEKAVDYYLKSLKFNPFLWSSFESLVQLGAKPDSAKIFNINNIDFSLCHGNNPLVTLWNSNVKGNIDNTSQGIGGIGSQVTVPTIKELNQPVEIHSPFALIKPTNDNGIIDVITPECNSWVTTCLAPQKAQPLAKITRRSANVSSDKVSPTSVKRTETPSGTASRLSFGVFPIIDTPPIHLCTLGPNENIDTSEIRNSNMQSERITRAPAKKPQTRRSHAIQGVTTRNNVNRPVIFSQSVNINTQSGELGFQAPSTVTNQSSLGSTGLGLRRSSRIFNSSSSVKENSKSTPRSINQENNKRASSSKTPTKKTRRQTNSTNNITSSSSTLQQKEMELNELNKSEPIKSSQQSGFITEEVKQAGLKMQRASAEGLLNLLADLANASLCLGQFHCTKAIKILINLPQKQFNTGWVLSAIGRAYFEMSKYEEAVKYFEEAHKVEPHRLQGTEYYSTALWHLQREIKLSMLAQELIEFDKTAPQTWCVAGNCFGLQKEHETAIKFLQRAIQVDPDFAYAYTLLGHELVLTEEMDHAMACFRNAIRIDARHYNAWYGIGMIYYKQEKYQLAELHYRKALSISSCSPVLLCHIGVVQHALKKTESALTTLNKAIEMDPKNALCKFHRASIYFSMEKHQLALHELEELKQIVPKESLVYFLIGKVHKRLGNTHLALMNFSWAMDLDPKGANNQIKEVIDKQYANDDDEVVVCLDSGDETYNSNLVNESSESSLRPRSQHHRESNSSSMEDEDEDEDDGDDDGDDDDPNNDAELMEEGV</sequence>
<evidence type="ECO:0000256" key="3">
    <source>
        <dbReference type="ARBA" id="ARBA00022803"/>
    </source>
</evidence>
<evidence type="ECO:0000256" key="6">
    <source>
        <dbReference type="ARBA" id="ARBA00039307"/>
    </source>
</evidence>
<comment type="similarity">
    <text evidence="5">Belongs to the APC3/CDC27 family.</text>
</comment>
<feature type="repeat" description="TPR" evidence="7">
    <location>
        <begin position="618"/>
        <end position="651"/>
    </location>
</feature>
<dbReference type="Gene3D" id="1.25.40.10">
    <property type="entry name" value="Tetratricopeptide repeat domain"/>
    <property type="match status" value="4"/>
</dbReference>
<feature type="repeat" description="TPR" evidence="7">
    <location>
        <begin position="720"/>
        <end position="753"/>
    </location>
</feature>
<dbReference type="eggNOG" id="KOG1126">
    <property type="taxonomic scope" value="Eukaryota"/>
</dbReference>
<dbReference type="InterPro" id="IPR019734">
    <property type="entry name" value="TPR_rpt"/>
</dbReference>
<feature type="repeat" description="TPR" evidence="7">
    <location>
        <begin position="550"/>
        <end position="583"/>
    </location>
</feature>
<dbReference type="Pfam" id="PF13181">
    <property type="entry name" value="TPR_8"/>
    <property type="match status" value="4"/>
</dbReference>
<dbReference type="PROSITE" id="PS50293">
    <property type="entry name" value="TPR_REGION"/>
    <property type="match status" value="1"/>
</dbReference>
<evidence type="ECO:0000313" key="10">
    <source>
        <dbReference type="Proteomes" id="UP000015104"/>
    </source>
</evidence>
<feature type="compositionally biased region" description="Polar residues" evidence="8">
    <location>
        <begin position="430"/>
        <end position="447"/>
    </location>
</feature>
<dbReference type="GO" id="GO:0051301">
    <property type="term" value="P:cell division"/>
    <property type="evidence" value="ECO:0007669"/>
    <property type="project" value="TreeGrafter"/>
</dbReference>
<feature type="compositionally biased region" description="Polar residues" evidence="8">
    <location>
        <begin position="392"/>
        <end position="405"/>
    </location>
</feature>
<feature type="compositionally biased region" description="Basic residues" evidence="8">
    <location>
        <begin position="349"/>
        <end position="359"/>
    </location>
</feature>
<reference evidence="10" key="1">
    <citation type="submission" date="2011-08" db="EMBL/GenBank/DDBJ databases">
        <authorList>
            <person name="Rombauts S."/>
        </authorList>
    </citation>
    <scope>NUCLEOTIDE SEQUENCE</scope>
    <source>
        <strain evidence="10">London</strain>
    </source>
</reference>
<dbReference type="GO" id="GO:0005680">
    <property type="term" value="C:anaphase-promoting complex"/>
    <property type="evidence" value="ECO:0007669"/>
    <property type="project" value="TreeGrafter"/>
</dbReference>
<proteinExistence type="inferred from homology"/>
<dbReference type="GO" id="GO:0031145">
    <property type="term" value="P:anaphase-promoting complex-dependent catabolic process"/>
    <property type="evidence" value="ECO:0007669"/>
    <property type="project" value="TreeGrafter"/>
</dbReference>
<dbReference type="SUPFAM" id="SSF48452">
    <property type="entry name" value="TPR-like"/>
    <property type="match status" value="2"/>
</dbReference>
<dbReference type="GO" id="GO:0005737">
    <property type="term" value="C:cytoplasm"/>
    <property type="evidence" value="ECO:0007669"/>
    <property type="project" value="TreeGrafter"/>
</dbReference>
<feature type="compositionally biased region" description="Acidic residues" evidence="8">
    <location>
        <begin position="880"/>
        <end position="910"/>
    </location>
</feature>
<organism evidence="9 10">
    <name type="scientific">Tetranychus urticae</name>
    <name type="common">Two-spotted spider mite</name>
    <dbReference type="NCBI Taxonomy" id="32264"/>
    <lineage>
        <taxon>Eukaryota</taxon>
        <taxon>Metazoa</taxon>
        <taxon>Ecdysozoa</taxon>
        <taxon>Arthropoda</taxon>
        <taxon>Chelicerata</taxon>
        <taxon>Arachnida</taxon>
        <taxon>Acari</taxon>
        <taxon>Acariformes</taxon>
        <taxon>Trombidiformes</taxon>
        <taxon>Prostigmata</taxon>
        <taxon>Eleutherengona</taxon>
        <taxon>Raphignathae</taxon>
        <taxon>Tetranychoidea</taxon>
        <taxon>Tetranychidae</taxon>
        <taxon>Tetranychus</taxon>
    </lineage>
</organism>